<dbReference type="Proteomes" id="UP000095287">
    <property type="component" value="Unplaced"/>
</dbReference>
<proteinExistence type="predicted"/>
<dbReference type="WBParaSite" id="L893_g31039.t1">
    <property type="protein sequence ID" value="L893_g31039.t1"/>
    <property type="gene ID" value="L893_g31039"/>
</dbReference>
<evidence type="ECO:0000313" key="2">
    <source>
        <dbReference type="WBParaSite" id="L893_g31039.t1"/>
    </source>
</evidence>
<keyword evidence="1" id="KW-1185">Reference proteome</keyword>
<name>A0A1I7ZYI9_9BILA</name>
<organism evidence="1 2">
    <name type="scientific">Steinernema glaseri</name>
    <dbReference type="NCBI Taxonomy" id="37863"/>
    <lineage>
        <taxon>Eukaryota</taxon>
        <taxon>Metazoa</taxon>
        <taxon>Ecdysozoa</taxon>
        <taxon>Nematoda</taxon>
        <taxon>Chromadorea</taxon>
        <taxon>Rhabditida</taxon>
        <taxon>Tylenchina</taxon>
        <taxon>Panagrolaimomorpha</taxon>
        <taxon>Strongyloidoidea</taxon>
        <taxon>Steinernematidae</taxon>
        <taxon>Steinernema</taxon>
    </lineage>
</organism>
<sequence length="117" mass="13174">MQEERATIRRGASWAHLARGDRPSRAIKNKWNGNIVMGYPQPHAKYDQGYRAGAPCVVDESHKPSEQYEDILDLELAMPLIRSFILDLELVMARAVACSYGLEPKITLIVAQKKHTA</sequence>
<dbReference type="AlphaFoldDB" id="A0A1I7ZYI9"/>
<reference evidence="2" key="1">
    <citation type="submission" date="2016-11" db="UniProtKB">
        <authorList>
            <consortium name="WormBaseParasite"/>
        </authorList>
    </citation>
    <scope>IDENTIFICATION</scope>
</reference>
<accession>A0A1I7ZYI9</accession>
<evidence type="ECO:0000313" key="1">
    <source>
        <dbReference type="Proteomes" id="UP000095287"/>
    </source>
</evidence>
<protein>
    <submittedName>
        <fullName evidence="2">Glutamine synthetase</fullName>
    </submittedName>
</protein>